<dbReference type="EMBL" id="MOBM01000014">
    <property type="protein sequence ID" value="RON16044.1"/>
    <property type="molecule type" value="Genomic_DNA"/>
</dbReference>
<evidence type="ECO:0000259" key="2">
    <source>
        <dbReference type="Pfam" id="PF04717"/>
    </source>
</evidence>
<dbReference type="RefSeq" id="WP_123358246.1">
    <property type="nucleotide sequence ID" value="NZ_MOBM01000014.1"/>
</dbReference>
<evidence type="ECO:0000313" key="4">
    <source>
        <dbReference type="Proteomes" id="UP000284002"/>
    </source>
</evidence>
<dbReference type="NCBIfam" id="TIGR01644">
    <property type="entry name" value="phage_P2_V"/>
    <property type="match status" value="1"/>
</dbReference>
<dbReference type="Gene3D" id="6.20.150.10">
    <property type="match status" value="1"/>
</dbReference>
<feature type="domain" description="Gp5/Type VI secretion system Vgr protein OB-fold" evidence="2">
    <location>
        <begin position="37"/>
        <end position="92"/>
    </location>
</feature>
<accession>A0A423HS44</accession>
<name>A0A423HS44_9PSED</name>
<gene>
    <name evidence="3" type="ORF">BK662_11485</name>
</gene>
<dbReference type="InterPro" id="IPR006531">
    <property type="entry name" value="Gp5/Vgr_OB"/>
</dbReference>
<sequence>MFDAFVNQKLEPLIERLAELEAEIEDIRRRAENHNRIGVIDQVDPATGLCKVKHGDLMTPWVKYMSPSAGEISETRHPSAGEQCLLINYGGGDGSAHSVALCGLISDQFPPASTEAQLHRRTYPDGTQSSYDHASHTLSWQNGQTSVTASQELIELAIQAVKLTLTPQTALLTIGAVGMLLDAQGVHFTGPKVDHQGRVISTA</sequence>
<evidence type="ECO:0000256" key="1">
    <source>
        <dbReference type="SAM" id="Coils"/>
    </source>
</evidence>
<comment type="caution">
    <text evidence="3">The sequence shown here is derived from an EMBL/GenBank/DDBJ whole genome shotgun (WGS) entry which is preliminary data.</text>
</comment>
<keyword evidence="1" id="KW-0175">Coiled coil</keyword>
<reference evidence="3 4" key="1">
    <citation type="submission" date="2016-10" db="EMBL/GenBank/DDBJ databases">
        <title>Comparative genome analysis of multiple Pseudomonas spp. focuses on biocontrol and plant growth promoting traits.</title>
        <authorList>
            <person name="Tao X.-Y."/>
            <person name="Taylor C.G."/>
        </authorList>
    </citation>
    <scope>NUCLEOTIDE SEQUENCE [LARGE SCALE GENOMIC DNA]</scope>
    <source>
        <strain evidence="3 4">36C6</strain>
    </source>
</reference>
<dbReference type="Gene3D" id="2.40.50.230">
    <property type="entry name" value="Gp5 N-terminal domain"/>
    <property type="match status" value="1"/>
</dbReference>
<dbReference type="Pfam" id="PF04717">
    <property type="entry name" value="Phage_base_V"/>
    <property type="match status" value="1"/>
</dbReference>
<proteinExistence type="predicted"/>
<dbReference type="Proteomes" id="UP000284002">
    <property type="component" value="Unassembled WGS sequence"/>
</dbReference>
<dbReference type="AlphaFoldDB" id="A0A423HS44"/>
<organism evidence="3 4">
    <name type="scientific">Pseudomonas frederiksbergensis</name>
    <dbReference type="NCBI Taxonomy" id="104087"/>
    <lineage>
        <taxon>Bacteria</taxon>
        <taxon>Pseudomonadati</taxon>
        <taxon>Pseudomonadota</taxon>
        <taxon>Gammaproteobacteria</taxon>
        <taxon>Pseudomonadales</taxon>
        <taxon>Pseudomonadaceae</taxon>
        <taxon>Pseudomonas</taxon>
    </lineage>
</organism>
<dbReference type="InterPro" id="IPR013046">
    <property type="entry name" value="GpV/Gp45"/>
</dbReference>
<dbReference type="InterPro" id="IPR037026">
    <property type="entry name" value="Vgr_OB-fold_dom_sf"/>
</dbReference>
<evidence type="ECO:0000313" key="3">
    <source>
        <dbReference type="EMBL" id="RON16044.1"/>
    </source>
</evidence>
<protein>
    <submittedName>
        <fullName evidence="3">Baseplate assembly protein</fullName>
    </submittedName>
</protein>
<feature type="coiled-coil region" evidence="1">
    <location>
        <begin position="10"/>
        <end position="37"/>
    </location>
</feature>